<feature type="non-terminal residue" evidence="2">
    <location>
        <position position="1"/>
    </location>
</feature>
<dbReference type="AlphaFoldDB" id="A0A3S1BJ20"/>
<evidence type="ECO:0000313" key="2">
    <source>
        <dbReference type="EMBL" id="RUS84943.1"/>
    </source>
</evidence>
<keyword evidence="3" id="KW-1185">Reference proteome</keyword>
<reference evidence="2 3" key="1">
    <citation type="submission" date="2019-01" db="EMBL/GenBank/DDBJ databases">
        <title>A draft genome assembly of the solar-powered sea slug Elysia chlorotica.</title>
        <authorList>
            <person name="Cai H."/>
            <person name="Li Q."/>
            <person name="Fang X."/>
            <person name="Li J."/>
            <person name="Curtis N.E."/>
            <person name="Altenburger A."/>
            <person name="Shibata T."/>
            <person name="Feng M."/>
            <person name="Maeda T."/>
            <person name="Schwartz J.A."/>
            <person name="Shigenobu S."/>
            <person name="Lundholm N."/>
            <person name="Nishiyama T."/>
            <person name="Yang H."/>
            <person name="Hasebe M."/>
            <person name="Li S."/>
            <person name="Pierce S.K."/>
            <person name="Wang J."/>
        </authorList>
    </citation>
    <scope>NUCLEOTIDE SEQUENCE [LARGE SCALE GENOMIC DNA]</scope>
    <source>
        <strain evidence="2">EC2010</strain>
        <tissue evidence="2">Whole organism of an adult</tissue>
    </source>
</reference>
<evidence type="ECO:0000259" key="1">
    <source>
        <dbReference type="Pfam" id="PF24536"/>
    </source>
</evidence>
<gene>
    <name evidence="2" type="ORF">EGW08_007305</name>
</gene>
<dbReference type="Gene3D" id="2.60.40.10">
    <property type="entry name" value="Immunoglobulins"/>
    <property type="match status" value="1"/>
</dbReference>
<dbReference type="PANTHER" id="PTHR16165">
    <property type="entry name" value="NXPE FAMILY MEMBER"/>
    <property type="match status" value="1"/>
</dbReference>
<organism evidence="2 3">
    <name type="scientific">Elysia chlorotica</name>
    <name type="common">Eastern emerald elysia</name>
    <name type="synonym">Sea slug</name>
    <dbReference type="NCBI Taxonomy" id="188477"/>
    <lineage>
        <taxon>Eukaryota</taxon>
        <taxon>Metazoa</taxon>
        <taxon>Spiralia</taxon>
        <taxon>Lophotrochozoa</taxon>
        <taxon>Mollusca</taxon>
        <taxon>Gastropoda</taxon>
        <taxon>Heterobranchia</taxon>
        <taxon>Euthyneura</taxon>
        <taxon>Panpulmonata</taxon>
        <taxon>Sacoglossa</taxon>
        <taxon>Placobranchoidea</taxon>
        <taxon>Plakobranchidae</taxon>
        <taxon>Elysia</taxon>
    </lineage>
</organism>
<sequence length="534" mass="60798">VFTAPGKQDLKEEQYTALQKAIWSGGWNITKLAEYSLEQVMQAWEWDMYKDPPLINIKATVDELFSKAELLNHSGPFRVGETVALRVDLYDGYGRARTRGGDDVRVWLKDDGTDSALSTTVSDLRNGSYLASIPLLFAGTAKVKVSVTFPREIRRALFYLRNVMKGMRLNVGGFVSEFASEATICSPFPISGGYPELCNLTALNYNLSWYCGRPINPVLKCHHWQLIRDLEFPNPLPVTEAEKEWFDTLVFGRKHHLRLISNPDIKLNVIADPTKVATPLGMCNVRPLRETWTEPSPRGFASHGQWIPTGCTLPHVDISFINNCLSGSTLFMLGDSNLRHMLEMLAQYGLCTPTAQLVGKLNWHSPQLCINHQYKYLIRWRTHALPFHTNADHWAPRTNQQSLGLSIDEIPPTGKYIVLLHMYLHFTTHHYSVYIARVRAMRDAVQRLLARNPDAKVVIRGPHAAFKGWNPMLGGDAQALLYLDILKSEFRHLYDKVLLLDFWDMTVAWESGDFHPEAKITQQMLRVLFGYVCR</sequence>
<dbReference type="OrthoDB" id="8675562at2759"/>
<dbReference type="PANTHER" id="PTHR16165:SF5">
    <property type="entry name" value="NXPE FAMILY MEMBER 3"/>
    <property type="match status" value="1"/>
</dbReference>
<name>A0A3S1BJ20_ELYCH</name>
<comment type="caution">
    <text evidence="2">The sequence shown here is derived from an EMBL/GenBank/DDBJ whole genome shotgun (WGS) entry which is preliminary data.</text>
</comment>
<dbReference type="EMBL" id="RQTK01000188">
    <property type="protein sequence ID" value="RUS84943.1"/>
    <property type="molecule type" value="Genomic_DNA"/>
</dbReference>
<dbReference type="InterPro" id="IPR057106">
    <property type="entry name" value="NXPE4_C"/>
</dbReference>
<dbReference type="InterPro" id="IPR013783">
    <property type="entry name" value="Ig-like_fold"/>
</dbReference>
<proteinExistence type="predicted"/>
<dbReference type="Pfam" id="PF24536">
    <property type="entry name" value="NXPE4_C"/>
    <property type="match status" value="1"/>
</dbReference>
<feature type="domain" description="NXPE C-terminal" evidence="1">
    <location>
        <begin position="306"/>
        <end position="533"/>
    </location>
</feature>
<dbReference type="Proteomes" id="UP000271974">
    <property type="component" value="Unassembled WGS sequence"/>
</dbReference>
<accession>A0A3S1BJ20</accession>
<protein>
    <recommendedName>
        <fullName evidence="1">NXPE C-terminal domain-containing protein</fullName>
    </recommendedName>
</protein>
<evidence type="ECO:0000313" key="3">
    <source>
        <dbReference type="Proteomes" id="UP000271974"/>
    </source>
</evidence>